<dbReference type="STRING" id="1247726.MIM_c41110"/>
<dbReference type="Pfam" id="PF13380">
    <property type="entry name" value="CoA_binding_2"/>
    <property type="match status" value="1"/>
</dbReference>
<dbReference type="InterPro" id="IPR036291">
    <property type="entry name" value="NAD(P)-bd_dom_sf"/>
</dbReference>
<proteinExistence type="inferred from homology"/>
<dbReference type="GO" id="GO:0005524">
    <property type="term" value="F:ATP binding"/>
    <property type="evidence" value="ECO:0007669"/>
    <property type="project" value="UniProtKB-KW"/>
</dbReference>
<reference evidence="6 7" key="1">
    <citation type="journal article" date="2014" name="Microbiology">
        <title>Unravelling the complete genome sequence of Advenella mimigardefordensis strain DPN7T and novel insights in the catabolism of the xenobiotic polythioester precursor 3,3'-dithiodipropionate.</title>
        <authorList>
            <person name="Wubbeler J.H."/>
            <person name="Hiessl S."/>
            <person name="Schuldes J."/>
            <person name="Thurmer A."/>
            <person name="Daniel R."/>
            <person name="Steinbuchel A."/>
        </authorList>
    </citation>
    <scope>NUCLEOTIDE SEQUENCE [LARGE SCALE GENOMIC DNA]</scope>
    <source>
        <strain evidence="7">DSM 17166 / LMG 22922 / DPN7</strain>
    </source>
</reference>
<dbReference type="PANTHER" id="PTHR43334">
    <property type="entry name" value="ACETATE--COA LIGASE [ADP-FORMING]"/>
    <property type="match status" value="1"/>
</dbReference>
<dbReference type="InterPro" id="IPR016102">
    <property type="entry name" value="Succinyl-CoA_synth-like"/>
</dbReference>
<keyword evidence="3" id="KW-0067">ATP-binding</keyword>
<keyword evidence="7" id="KW-1185">Reference proteome</keyword>
<dbReference type="PANTHER" id="PTHR43334:SF1">
    <property type="entry name" value="3-HYDROXYPROPIONATE--COA LIGASE [ADP-FORMING]"/>
    <property type="match status" value="1"/>
</dbReference>
<dbReference type="GO" id="GO:0016874">
    <property type="term" value="F:ligase activity"/>
    <property type="evidence" value="ECO:0007669"/>
    <property type="project" value="UniProtKB-KW"/>
</dbReference>
<dbReference type="eggNOG" id="COG1042">
    <property type="taxonomic scope" value="Bacteria"/>
</dbReference>
<dbReference type="HOGENOM" id="CLU_007415_3_1_4"/>
<dbReference type="Pfam" id="PF13549">
    <property type="entry name" value="ATP-grasp_5"/>
    <property type="match status" value="1"/>
</dbReference>
<dbReference type="Gene3D" id="3.40.50.261">
    <property type="entry name" value="Succinyl-CoA synthetase domains"/>
    <property type="match status" value="2"/>
</dbReference>
<dbReference type="Proteomes" id="UP000019095">
    <property type="component" value="Chromosome"/>
</dbReference>
<name>W0PJE9_ADVMD</name>
<gene>
    <name evidence="6" type="ORF">MIM_c41110</name>
</gene>
<keyword evidence="1 6" id="KW-0436">Ligase</keyword>
<dbReference type="InterPro" id="IPR003781">
    <property type="entry name" value="CoA-bd"/>
</dbReference>
<feature type="domain" description="CoA-binding" evidence="5">
    <location>
        <begin position="23"/>
        <end position="118"/>
    </location>
</feature>
<dbReference type="Gene3D" id="3.40.50.720">
    <property type="entry name" value="NAD(P)-binding Rossmann-like Domain"/>
    <property type="match status" value="1"/>
</dbReference>
<evidence type="ECO:0000313" key="6">
    <source>
        <dbReference type="EMBL" id="AHG66157.1"/>
    </source>
</evidence>
<comment type="similarity">
    <text evidence="4">In the N-terminal section; belongs to the acetate CoA ligase alpha subunit family.</text>
</comment>
<sequence length="714" mass="76519">MKPDDLNLRGNGTAARQAFNRALLNPASVALIGASSNQKKNTARPLRFMQKHGYAGAIYPVNPSATVINNVKAWGSIDQLPDNVDHAFVMIDSAGVTNVIEQCARKGISVVTIYSDGFAEAGEEGIQKQRELYATAKRLGVRVLGPNSIGLANVHSGAVISVNAAFEMDNLTAGDIGIISQSGSMMGSLMSRAAARGFGFSHLVSVGNESDISVGEILDAMVDDDATRVILLFLETLRDVQTLSGALERAHNAGKPVIAYKLGRSEQGDALSQSHTGAIAGNDAAVDAYFRAHSVIRVNMLETLFEIAPLAARYAHLRPDTWRDTPVRVAVVTTTGGGAATVVDNLGLHGFVAVAPPTAFISHMAGRGLNIRQTPVIDLTLAASSEQYQDLLTEIMQTDWCDAVLCIAGSSAQFYPQYVVQPILNAVETTHGNRKPLVAFLSPEAEASLQLLQKNRIAAFRTPESCADALAAFFVPLGQHQQETRRPVTLPVGYPTRGNLTEPEAMAVFSALGINVVPSAMVQPHAPDHSIDYPVVLKVVSRDILHKTEAGGVRVGIDSDEFLAAALNTMAEQVTAHSPQAKIDGYMVQKMEGRLVELMLGYRHDPLVGPTVMLGAGGITAELKPDFSLRLAPVSEEVAWQMIHEVKHTQLIRGYRQLPEGDCKALANAIVAMSRLALIDAQPVTEAEINPLFVRQDGVVAVDAVVRMRDQSQM</sequence>
<dbReference type="KEGG" id="amim:MIM_c41110"/>
<dbReference type="AlphaFoldDB" id="W0PJE9"/>
<evidence type="ECO:0000256" key="4">
    <source>
        <dbReference type="ARBA" id="ARBA00060888"/>
    </source>
</evidence>
<dbReference type="Pfam" id="PF13607">
    <property type="entry name" value="Succ_CoA_lig"/>
    <property type="match status" value="1"/>
</dbReference>
<dbReference type="SUPFAM" id="SSF56059">
    <property type="entry name" value="Glutathione synthetase ATP-binding domain-like"/>
    <property type="match status" value="1"/>
</dbReference>
<dbReference type="InterPro" id="IPR032875">
    <property type="entry name" value="Succ_CoA_lig_flav_dom"/>
</dbReference>
<dbReference type="FunFam" id="3.30.1490.20:FF:000020">
    <property type="entry name" value="Protein lysine acetyltransferase"/>
    <property type="match status" value="1"/>
</dbReference>
<dbReference type="InterPro" id="IPR051538">
    <property type="entry name" value="Acyl-CoA_Synth/Transferase"/>
</dbReference>
<dbReference type="InterPro" id="IPR013815">
    <property type="entry name" value="ATP_grasp_subdomain_1"/>
</dbReference>
<evidence type="ECO:0000256" key="1">
    <source>
        <dbReference type="ARBA" id="ARBA00022598"/>
    </source>
</evidence>
<dbReference type="Gene3D" id="3.30.470.20">
    <property type="entry name" value="ATP-grasp fold, B domain"/>
    <property type="match status" value="1"/>
</dbReference>
<dbReference type="PATRIC" id="fig|1247726.3.peg.4534"/>
<dbReference type="Gene3D" id="3.30.1490.20">
    <property type="entry name" value="ATP-grasp fold, A domain"/>
    <property type="match status" value="1"/>
</dbReference>
<dbReference type="SMART" id="SM00881">
    <property type="entry name" value="CoA_binding"/>
    <property type="match status" value="1"/>
</dbReference>
<evidence type="ECO:0000313" key="7">
    <source>
        <dbReference type="Proteomes" id="UP000019095"/>
    </source>
</evidence>
<dbReference type="SUPFAM" id="SSF51735">
    <property type="entry name" value="NAD(P)-binding Rossmann-fold domains"/>
    <property type="match status" value="1"/>
</dbReference>
<organism evidence="6 7">
    <name type="scientific">Advenella mimigardefordensis (strain DSM 17166 / LMG 22922 / DPN7)</name>
    <dbReference type="NCBI Taxonomy" id="1247726"/>
    <lineage>
        <taxon>Bacteria</taxon>
        <taxon>Pseudomonadati</taxon>
        <taxon>Pseudomonadota</taxon>
        <taxon>Betaproteobacteria</taxon>
        <taxon>Burkholderiales</taxon>
        <taxon>Alcaligenaceae</taxon>
    </lineage>
</organism>
<dbReference type="SUPFAM" id="SSF52210">
    <property type="entry name" value="Succinyl-CoA synthetase domains"/>
    <property type="match status" value="2"/>
</dbReference>
<dbReference type="OrthoDB" id="8664175at2"/>
<accession>W0PJE9</accession>
<dbReference type="EMBL" id="CP003915">
    <property type="protein sequence ID" value="AHG66157.1"/>
    <property type="molecule type" value="Genomic_DNA"/>
</dbReference>
<dbReference type="RefSeq" id="WP_025374844.1">
    <property type="nucleotide sequence ID" value="NZ_CP003915.1"/>
</dbReference>
<evidence type="ECO:0000256" key="3">
    <source>
        <dbReference type="ARBA" id="ARBA00022840"/>
    </source>
</evidence>
<keyword evidence="2" id="KW-0547">Nucleotide-binding</keyword>
<evidence type="ECO:0000256" key="2">
    <source>
        <dbReference type="ARBA" id="ARBA00022741"/>
    </source>
</evidence>
<protein>
    <submittedName>
        <fullName evidence="6">Putative CoA ligase</fullName>
    </submittedName>
</protein>
<evidence type="ECO:0000259" key="5">
    <source>
        <dbReference type="SMART" id="SM00881"/>
    </source>
</evidence>